<dbReference type="Proteomes" id="UP000615755">
    <property type="component" value="Unassembled WGS sequence"/>
</dbReference>
<dbReference type="PANTHER" id="PTHR43224:SF1">
    <property type="entry name" value="AMIDINOTRANSFERASE"/>
    <property type="match status" value="1"/>
</dbReference>
<comment type="caution">
    <text evidence="1">The sequence shown here is derived from an EMBL/GenBank/DDBJ whole genome shotgun (WGS) entry which is preliminary data.</text>
</comment>
<dbReference type="PANTHER" id="PTHR43224">
    <property type="entry name" value="AMIDINOTRANSFERASE"/>
    <property type="match status" value="1"/>
</dbReference>
<dbReference type="PIRSF" id="PIRSF028188">
    <property type="entry name" value="Amdntrnsf_FN0238"/>
    <property type="match status" value="1"/>
</dbReference>
<evidence type="ECO:0000313" key="1">
    <source>
        <dbReference type="EMBL" id="MBE0370707.1"/>
    </source>
</evidence>
<organism evidence="1 2">
    <name type="scientific">Pseudoalteromonas aurantia 208</name>
    <dbReference type="NCBI Taxonomy" id="1314867"/>
    <lineage>
        <taxon>Bacteria</taxon>
        <taxon>Pseudomonadati</taxon>
        <taxon>Pseudomonadota</taxon>
        <taxon>Gammaproteobacteria</taxon>
        <taxon>Alteromonadales</taxon>
        <taxon>Pseudoalteromonadaceae</taxon>
        <taxon>Pseudoalteromonas</taxon>
    </lineage>
</organism>
<accession>A0ABR9EI84</accession>
<dbReference type="NCBIfam" id="NF046062">
    <property type="entry name" value="citrull_CtlX"/>
    <property type="match status" value="1"/>
</dbReference>
<dbReference type="SUPFAM" id="SSF55909">
    <property type="entry name" value="Pentein"/>
    <property type="match status" value="1"/>
</dbReference>
<name>A0ABR9EI84_9GAMM</name>
<keyword evidence="2" id="KW-1185">Reference proteome</keyword>
<gene>
    <name evidence="1" type="ORF">PAUR_b0791</name>
</gene>
<proteinExistence type="predicted"/>
<dbReference type="Gene3D" id="3.75.10.10">
    <property type="entry name" value="L-arginine/glycine Amidinotransferase, Chain A"/>
    <property type="match status" value="1"/>
</dbReference>
<dbReference type="Pfam" id="PF19420">
    <property type="entry name" value="DDAH_eukar"/>
    <property type="match status" value="1"/>
</dbReference>
<evidence type="ECO:0008006" key="3">
    <source>
        <dbReference type="Google" id="ProtNLM"/>
    </source>
</evidence>
<dbReference type="RefSeq" id="WP_192509762.1">
    <property type="nucleotide sequence ID" value="NZ_AQGV01000015.1"/>
</dbReference>
<protein>
    <recommendedName>
        <fullName evidence="3">Amidinotransferase</fullName>
    </recommendedName>
</protein>
<sequence length="305" mass="34528">MNKVHAPNTVVMMRPHHFTSNPQTMMDNTFQICTKGRDVAKQAYLEVTRVAEQLMAAGVMVHLFEDESDKTPDSVFPNNWFSTHSNGSVVVYPMYAENRRLEIRQDVLDYLSEHYEVKQTIDYSNRVNREVFLEGTGSMVLDHNNSAAYVVESKRSNRELVEQVCTELAVEPVIFNAYDVNKVPVYHTNVVMCVADQFVMVGLDMVPKHQQPRLLAHFRNNNLKVIKLSNTQVNQFCGNAIELQGRNNKILALSQTAFSALSLEQIEVLEEFVELLPFDISTVESAGGSVRCMVAGVHLPSKKFN</sequence>
<reference evidence="1 2" key="1">
    <citation type="submission" date="2015-03" db="EMBL/GenBank/DDBJ databases">
        <title>Genome sequence of Pseudoalteromonas aurantia.</title>
        <authorList>
            <person name="Xie B.-B."/>
            <person name="Rong J.-C."/>
            <person name="Qin Q.-L."/>
            <person name="Zhang Y.-Z."/>
        </authorList>
    </citation>
    <scope>NUCLEOTIDE SEQUENCE [LARGE SCALE GENOMIC DNA]</scope>
    <source>
        <strain evidence="1 2">208</strain>
    </source>
</reference>
<dbReference type="InterPro" id="IPR014541">
    <property type="entry name" value="Amdntrnsf_FN0238"/>
</dbReference>
<dbReference type="EMBL" id="AQGV01000015">
    <property type="protein sequence ID" value="MBE0370707.1"/>
    <property type="molecule type" value="Genomic_DNA"/>
</dbReference>
<evidence type="ECO:0000313" key="2">
    <source>
        <dbReference type="Proteomes" id="UP000615755"/>
    </source>
</evidence>